<evidence type="ECO:0000313" key="4">
    <source>
        <dbReference type="EMBL" id="MBD8507428.1"/>
    </source>
</evidence>
<dbReference type="Pfam" id="PF02129">
    <property type="entry name" value="Peptidase_S15"/>
    <property type="match status" value="1"/>
</dbReference>
<gene>
    <name evidence="4" type="ORF">HT102_13140</name>
</gene>
<dbReference type="InterPro" id="IPR008979">
    <property type="entry name" value="Galactose-bd-like_sf"/>
</dbReference>
<dbReference type="Pfam" id="PF08530">
    <property type="entry name" value="PepX_C"/>
    <property type="match status" value="1"/>
</dbReference>
<organism evidence="4 5">
    <name type="scientific">Lolliginicoccus lacisalsi</name>
    <dbReference type="NCBI Taxonomy" id="2742202"/>
    <lineage>
        <taxon>Bacteria</taxon>
        <taxon>Bacillati</taxon>
        <taxon>Actinomycetota</taxon>
        <taxon>Actinomycetes</taxon>
        <taxon>Mycobacteriales</taxon>
        <taxon>Hoyosellaceae</taxon>
        <taxon>Lolliginicoccus</taxon>
    </lineage>
</organism>
<feature type="domain" description="Xaa-Pro dipeptidyl-peptidase C-terminal" evidence="3">
    <location>
        <begin position="370"/>
        <end position="637"/>
    </location>
</feature>
<dbReference type="NCBIfam" id="TIGR00976">
    <property type="entry name" value="CocE_NonD"/>
    <property type="match status" value="2"/>
</dbReference>
<dbReference type="SUPFAM" id="SSF53474">
    <property type="entry name" value="alpha/beta-Hydrolases"/>
    <property type="match status" value="1"/>
</dbReference>
<dbReference type="InterPro" id="IPR013736">
    <property type="entry name" value="Xaa-Pro_dipept_C"/>
</dbReference>
<feature type="region of interest" description="Disordered" evidence="2">
    <location>
        <begin position="1"/>
        <end position="29"/>
    </location>
</feature>
<protein>
    <submittedName>
        <fullName evidence="4">CocE/NonD family hydrolase</fullName>
    </submittedName>
</protein>
<dbReference type="GO" id="GO:0008239">
    <property type="term" value="F:dipeptidyl-peptidase activity"/>
    <property type="evidence" value="ECO:0007669"/>
    <property type="project" value="InterPro"/>
</dbReference>
<dbReference type="InterPro" id="IPR005674">
    <property type="entry name" value="CocE/Ser_esterase"/>
</dbReference>
<evidence type="ECO:0000256" key="2">
    <source>
        <dbReference type="SAM" id="MobiDB-lite"/>
    </source>
</evidence>
<dbReference type="SMART" id="SM00939">
    <property type="entry name" value="PepX_C"/>
    <property type="match status" value="1"/>
</dbReference>
<sequence>MPGGVAHAAPGMPVDGGQHAQQWAAATRDHPGIAVTEDVEIPMSDGTILRATVYRPADAAGNPVAEPLPTLLNLPPYTRLVDTLVDAVAEHPELRPLLDSVIADASLWGEPLDGLHELAQVIPGGGARLLGINRDLIRSGYVQVIADVRGTGYSQGTWQVLQGREQQDTLEILDWASNQDWSNGDTAMAGISYSAINSLQAAALQPPSLKAVFAVEPAEDLAHDIVMTGGAGGVGFMPLWIALVNGLKFLPSLDALLTGQFDPVWLADRFADPLVMGPELVEAAFLASGPAAHDGPFYAGINPAIENITVPTFIVGAYHDIFSRGQARIFERLQLPAARKKLLMGQNFHINPGYRTGGPGQPPALDTLESAWFDRWVRGVPNGIENYGPIISDQMGGGWTTTTALPRPGSQPRKLYLDAAASGTAPHAVHDGSLGEKPTGPARLSIGPGVQNACSRDAALGTAGLRAILGAQCTRDNRTAETEALTFTSEPFGTATSVSGPMNLRLVTTTDLPEGMWHATVQDVAPDGTSTTLTSGGLLASRRAIDQARSTTANGDYLDAVHPLTRESVLPVNPGERTVLDIDLRHTDALLKAGHRLRVTVAAGNPVRYLPLLPSLAATGLQPQHVELDPAAPSWLLLTTVD</sequence>
<evidence type="ECO:0000256" key="1">
    <source>
        <dbReference type="ARBA" id="ARBA00022801"/>
    </source>
</evidence>
<dbReference type="InterPro" id="IPR029058">
    <property type="entry name" value="AB_hydrolase_fold"/>
</dbReference>
<evidence type="ECO:0000313" key="5">
    <source>
        <dbReference type="Proteomes" id="UP000642993"/>
    </source>
</evidence>
<dbReference type="Gene3D" id="2.60.120.260">
    <property type="entry name" value="Galactose-binding domain-like"/>
    <property type="match status" value="1"/>
</dbReference>
<keyword evidence="1 4" id="KW-0378">Hydrolase</keyword>
<dbReference type="SUPFAM" id="SSF49785">
    <property type="entry name" value="Galactose-binding domain-like"/>
    <property type="match status" value="1"/>
</dbReference>
<dbReference type="AlphaFoldDB" id="A0A927JDP2"/>
<dbReference type="Proteomes" id="UP000642993">
    <property type="component" value="Unassembled WGS sequence"/>
</dbReference>
<dbReference type="Gene3D" id="3.40.50.1820">
    <property type="entry name" value="alpha/beta hydrolase"/>
    <property type="match status" value="1"/>
</dbReference>
<keyword evidence="5" id="KW-1185">Reference proteome</keyword>
<dbReference type="EMBL" id="JACYWE010000008">
    <property type="protein sequence ID" value="MBD8507428.1"/>
    <property type="molecule type" value="Genomic_DNA"/>
</dbReference>
<dbReference type="InterPro" id="IPR000383">
    <property type="entry name" value="Xaa-Pro-like_dom"/>
</dbReference>
<name>A0A927JDP2_9ACTN</name>
<accession>A0A927JDP2</accession>
<reference evidence="4" key="1">
    <citation type="submission" date="2020-09" db="EMBL/GenBank/DDBJ databases">
        <title>Hoyosella lacisalsi sp. nov., a halotolerant actinobacterium isolated from soil of Lake Gudzhirganskoe.</title>
        <authorList>
            <person name="Yang Q."/>
            <person name="Guo P.Y."/>
            <person name="Liu S.W."/>
            <person name="Li F.N."/>
            <person name="Sun C.H."/>
        </authorList>
    </citation>
    <scope>NUCLEOTIDE SEQUENCE</scope>
    <source>
        <strain evidence="4">G463</strain>
    </source>
</reference>
<evidence type="ECO:0000259" key="3">
    <source>
        <dbReference type="SMART" id="SM00939"/>
    </source>
</evidence>
<comment type="caution">
    <text evidence="4">The sequence shown here is derived from an EMBL/GenBank/DDBJ whole genome shotgun (WGS) entry which is preliminary data.</text>
</comment>
<proteinExistence type="predicted"/>